<dbReference type="RefSeq" id="WP_088555044.1">
    <property type="nucleotide sequence ID" value="NZ_BDGJ01000197.1"/>
</dbReference>
<dbReference type="Gene3D" id="3.40.640.10">
    <property type="entry name" value="Type I PLP-dependent aspartate aminotransferase-like (Major domain)"/>
    <property type="match status" value="1"/>
</dbReference>
<dbReference type="SUPFAM" id="SSF53383">
    <property type="entry name" value="PLP-dependent transferases"/>
    <property type="match status" value="1"/>
</dbReference>
<keyword evidence="1 4" id="KW-0663">Pyridoxal phosphate</keyword>
<dbReference type="InterPro" id="IPR015424">
    <property type="entry name" value="PyrdxlP-dep_Trfase"/>
</dbReference>
<comment type="caution">
    <text evidence="6">The sequence shown here is derived from an EMBL/GenBank/DDBJ whole genome shotgun (WGS) entry which is preliminary data.</text>
</comment>
<dbReference type="Pfam" id="PF01041">
    <property type="entry name" value="DegT_DnrJ_EryC1"/>
    <property type="match status" value="1"/>
</dbReference>
<sequence length="367" mass="40782">MGIPLLDLKAQYESIKEEIDAAVVQVLESGRYILGPNVAELEKEIARLTGTRYAVGVASGTDALLLSLVALGVGEGDEVITSPYTFFATAEVISQVGAVPVFVDIDPETYNLDVSQVEEKITKRTRAIIPVHIFGQPADMDPLLDLAQKYDLFIIEDACQAIGAEYKGRPAGSMGNTGCFSFFPTKNLGGYGDGGMVVTNDSEVAEKIRILRVHGSNPKYYHSLLGYNSRLDELQAAILRVKLKYLEEWNEARRRKAALYDELLAGTPVVTPVVREWAKSVYHLYVVRVPDRDGLMQYLKEHGIFTGVYYPLPLHLQKVYADLGYKPGSLPEAEKAARETLALPLYPEITEDQVRKVVKRVKEYHSR</sequence>
<dbReference type="OrthoDB" id="9810913at2"/>
<dbReference type="Proteomes" id="UP000197032">
    <property type="component" value="Unassembled WGS sequence"/>
</dbReference>
<dbReference type="EMBL" id="BDGJ01000197">
    <property type="protein sequence ID" value="GAW94011.1"/>
    <property type="molecule type" value="Genomic_DNA"/>
</dbReference>
<evidence type="ECO:0000256" key="5">
    <source>
        <dbReference type="RuleBase" id="RU004508"/>
    </source>
</evidence>
<dbReference type="PIRSF" id="PIRSF000390">
    <property type="entry name" value="PLP_StrS"/>
    <property type="match status" value="1"/>
</dbReference>
<dbReference type="InterPro" id="IPR000653">
    <property type="entry name" value="DegT/StrS_aminotransferase"/>
</dbReference>
<dbReference type="GO" id="GO:0000271">
    <property type="term" value="P:polysaccharide biosynthetic process"/>
    <property type="evidence" value="ECO:0007669"/>
    <property type="project" value="TreeGrafter"/>
</dbReference>
<dbReference type="GO" id="GO:0030170">
    <property type="term" value="F:pyridoxal phosphate binding"/>
    <property type="evidence" value="ECO:0007669"/>
    <property type="project" value="UniProtKB-ARBA"/>
</dbReference>
<evidence type="ECO:0000256" key="3">
    <source>
        <dbReference type="PIRSR" id="PIRSR000390-1"/>
    </source>
</evidence>
<dbReference type="GO" id="GO:0008483">
    <property type="term" value="F:transaminase activity"/>
    <property type="evidence" value="ECO:0007669"/>
    <property type="project" value="TreeGrafter"/>
</dbReference>
<proteinExistence type="inferred from homology"/>
<feature type="modified residue" description="N6-(pyridoxal phosphate)lysine" evidence="4">
    <location>
        <position position="186"/>
    </location>
</feature>
<dbReference type="PANTHER" id="PTHR30244:SF36">
    <property type="entry name" value="3-OXO-GLUCOSE-6-PHOSPHATE:GLUTAMATE AMINOTRANSFERASE"/>
    <property type="match status" value="1"/>
</dbReference>
<comment type="similarity">
    <text evidence="2 5">Belongs to the DegT/DnrJ/EryC1 family.</text>
</comment>
<name>A0A1Z5HXF1_9FIRM</name>
<organism evidence="6 7">
    <name type="scientific">Calderihabitans maritimus</name>
    <dbReference type="NCBI Taxonomy" id="1246530"/>
    <lineage>
        <taxon>Bacteria</taxon>
        <taxon>Bacillati</taxon>
        <taxon>Bacillota</taxon>
        <taxon>Clostridia</taxon>
        <taxon>Neomoorellales</taxon>
        <taxon>Calderihabitantaceae</taxon>
        <taxon>Calderihabitans</taxon>
    </lineage>
</organism>
<protein>
    <submittedName>
        <fullName evidence="6">Pleiotropic regulatory protein</fullName>
    </submittedName>
</protein>
<feature type="active site" description="Proton acceptor" evidence="3">
    <location>
        <position position="186"/>
    </location>
</feature>
<keyword evidence="7" id="KW-1185">Reference proteome</keyword>
<dbReference type="Gene3D" id="3.90.1150.10">
    <property type="entry name" value="Aspartate Aminotransferase, domain 1"/>
    <property type="match status" value="1"/>
</dbReference>
<accession>A0A1Z5HXF1</accession>
<dbReference type="InterPro" id="IPR015422">
    <property type="entry name" value="PyrdxlP-dep_Trfase_small"/>
</dbReference>
<evidence type="ECO:0000256" key="2">
    <source>
        <dbReference type="ARBA" id="ARBA00037999"/>
    </source>
</evidence>
<evidence type="ECO:0000313" key="7">
    <source>
        <dbReference type="Proteomes" id="UP000197032"/>
    </source>
</evidence>
<evidence type="ECO:0000313" key="6">
    <source>
        <dbReference type="EMBL" id="GAW94011.1"/>
    </source>
</evidence>
<gene>
    <name evidence="6" type="ORF">KKC1_31310</name>
</gene>
<dbReference type="FunFam" id="3.40.640.10:FF:000089">
    <property type="entry name" value="Aminotransferase, DegT/DnrJ/EryC1/StrS family"/>
    <property type="match status" value="1"/>
</dbReference>
<dbReference type="AlphaFoldDB" id="A0A1Z5HXF1"/>
<dbReference type="InterPro" id="IPR015421">
    <property type="entry name" value="PyrdxlP-dep_Trfase_major"/>
</dbReference>
<evidence type="ECO:0000256" key="1">
    <source>
        <dbReference type="ARBA" id="ARBA00022898"/>
    </source>
</evidence>
<dbReference type="CDD" id="cd00616">
    <property type="entry name" value="AHBA_syn"/>
    <property type="match status" value="1"/>
</dbReference>
<dbReference type="PANTHER" id="PTHR30244">
    <property type="entry name" value="TRANSAMINASE"/>
    <property type="match status" value="1"/>
</dbReference>
<evidence type="ECO:0000256" key="4">
    <source>
        <dbReference type="PIRSR" id="PIRSR000390-2"/>
    </source>
</evidence>
<reference evidence="7" key="1">
    <citation type="journal article" date="2017" name="Appl. Environ. Microbiol.">
        <title>Genomic Analysis of Calderihabitans maritimus KKC1, a Thermophilic, Hydrogenogenic, Carboxydotrophic Bacterium Isolated from Marine Sediment.</title>
        <authorList>
            <person name="Omae K."/>
            <person name="Yoneda Y."/>
            <person name="Fukuyama Y."/>
            <person name="Yoshida T."/>
            <person name="Sako Y."/>
        </authorList>
    </citation>
    <scope>NUCLEOTIDE SEQUENCE [LARGE SCALE GENOMIC DNA]</scope>
    <source>
        <strain evidence="7">KKC1</strain>
    </source>
</reference>